<evidence type="ECO:0000259" key="2">
    <source>
        <dbReference type="Pfam" id="PF13514"/>
    </source>
</evidence>
<evidence type="ECO:0000313" key="3">
    <source>
        <dbReference type="EMBL" id="REE84416.1"/>
    </source>
</evidence>
<dbReference type="PANTHER" id="PTHR41259">
    <property type="entry name" value="DOUBLE-STRAND BREAK REPAIR RAD50 ATPASE, PUTATIVE-RELATED"/>
    <property type="match status" value="1"/>
</dbReference>
<organism evidence="3 4">
    <name type="scientific">Paenibacillus taihuensis</name>
    <dbReference type="NCBI Taxonomy" id="1156355"/>
    <lineage>
        <taxon>Bacteria</taxon>
        <taxon>Bacillati</taxon>
        <taxon>Bacillota</taxon>
        <taxon>Bacilli</taxon>
        <taxon>Bacillales</taxon>
        <taxon>Paenibacillaceae</taxon>
        <taxon>Paenibacillus</taxon>
    </lineage>
</organism>
<dbReference type="Gene3D" id="3.40.50.300">
    <property type="entry name" value="P-loop containing nucleotide triphosphate hydrolases"/>
    <property type="match status" value="2"/>
</dbReference>
<name>A0A3D9S542_9BACL</name>
<keyword evidence="1" id="KW-0175">Coiled coil</keyword>
<feature type="coiled-coil region" evidence="1">
    <location>
        <begin position="735"/>
        <end position="822"/>
    </location>
</feature>
<dbReference type="Proteomes" id="UP000256304">
    <property type="component" value="Unassembled WGS sequence"/>
</dbReference>
<feature type="domain" description="YhaN AAA" evidence="2">
    <location>
        <begin position="1"/>
        <end position="208"/>
    </location>
</feature>
<protein>
    <submittedName>
        <fullName evidence="3">AAA domain-containing protein</fullName>
    </submittedName>
</protein>
<keyword evidence="4" id="KW-1185">Reference proteome</keyword>
<accession>A0A3D9S542</accession>
<evidence type="ECO:0000256" key="1">
    <source>
        <dbReference type="SAM" id="Coils"/>
    </source>
</evidence>
<proteinExistence type="predicted"/>
<sequence length="1101" mass="121261">MRLRGIHIDGFGKLRDRNYRFDAPVTIVYGQNEAGKSTMMGFIRTMLFGFASKGNPAERLEPVNGGRHGGRLFVENEDGARYILARYGEASSKINVRADSAGDGAALGADVLTQQQWERMFLGGVNERLFRELFAITLSELQAIGMLEGDELGKQLYHAGWNGGGAIAKTEKLLSAQLDSLYRPRGSTQQMNKLVKALEETETQLRQLEDGIAAYNTLSEELAEAEGEQAQVERILPGLREREHLLARAAELREIWLERSALLHEQTAIGDTPKLAANARSRWELIAAELHRVKQELDGGNGLADRQRREFAALIVDDELLSRKPEIESLMLSAENMNTGRHTLIELTAEARADMEAVRRLIAQISPEWTEASLRSFQSGVAEREAVRNFRAALQERERTVAQAEAELRASAAQLREADGQLLELSVGVADPEKQEYEIGLLPQTLEALRSASRQFEEAWHELALAQVRAQSGDGAAAARRLVPSAAWWIASGVTAAGAGLFAAAGWPAAAAAAGVLAAALAAPPLLRLAQRQPQAAAAGARAMAAQPGRARRGREPAPAAPALAAAAVHAQPLAAAQRRVAAALQQLAREPEPLLHGLLAASAAPPPALAAAHSEAAAAAQHMPLRGSTTAGAADPAPLLSRLRAAIDARQDELRASAGTAERARELSRRQARLRAQHDVARAAAEHAAEAAEAIAAKWRDWLETRQLRAELTTEAALESYDLAEQAQLRLQAYDRAASKAARLEEQLADYEQAVFQLAEAFPAVCYRAHGDATAALRLLQAELDNQSLLARRKEELQRQLADQEMQLSQQSRIAEELTAKQLQWFQAAHAANELEWLDALERSERLGAIENALFKLDAQLTAGLSLYQREQLESWYAEFDESQLDRMKVEAGEDLRRNEARSMELLEHIGRLRQRMEQLLQSSDRQRLTMDREQTTASLEQLVDRYAVLSVSMAMIRRTKRIMEEQRQPAVLREASRMLSVMSGGKYKRIWLHEEKQAISLETEDSRIVESIYLSRGTAEQLYLAMRLALAEEASSVHALPLILDDPLVNFDYGRLVGSAAVLKEIAERRQIILFTCHAHMRDALYESIPDAATIELSS</sequence>
<dbReference type="EMBL" id="QTTN01000015">
    <property type="protein sequence ID" value="REE84416.1"/>
    <property type="molecule type" value="Genomic_DNA"/>
</dbReference>
<dbReference type="InterPro" id="IPR038734">
    <property type="entry name" value="YhaN_AAA"/>
</dbReference>
<dbReference type="OrthoDB" id="9764467at2"/>
<dbReference type="PANTHER" id="PTHR41259:SF1">
    <property type="entry name" value="DOUBLE-STRAND BREAK REPAIR RAD50 ATPASE, PUTATIVE-RELATED"/>
    <property type="match status" value="1"/>
</dbReference>
<dbReference type="RefSeq" id="WP_116189702.1">
    <property type="nucleotide sequence ID" value="NZ_QTTN01000015.1"/>
</dbReference>
<comment type="caution">
    <text evidence="3">The sequence shown here is derived from an EMBL/GenBank/DDBJ whole genome shotgun (WGS) entry which is preliminary data.</text>
</comment>
<dbReference type="InterPro" id="IPR027417">
    <property type="entry name" value="P-loop_NTPase"/>
</dbReference>
<dbReference type="AlphaFoldDB" id="A0A3D9S542"/>
<gene>
    <name evidence="3" type="ORF">A8990_11593</name>
</gene>
<dbReference type="SUPFAM" id="SSF52540">
    <property type="entry name" value="P-loop containing nucleoside triphosphate hydrolases"/>
    <property type="match status" value="1"/>
</dbReference>
<evidence type="ECO:0000313" key="4">
    <source>
        <dbReference type="Proteomes" id="UP000256304"/>
    </source>
</evidence>
<feature type="coiled-coil region" evidence="1">
    <location>
        <begin position="191"/>
        <end position="235"/>
    </location>
</feature>
<reference evidence="3 4" key="1">
    <citation type="submission" date="2018-08" db="EMBL/GenBank/DDBJ databases">
        <title>Genomic Encyclopedia of Type Strains, Phase III (KMG-III): the genomes of soil and plant-associated and newly described type strains.</title>
        <authorList>
            <person name="Whitman W."/>
        </authorList>
    </citation>
    <scope>NUCLEOTIDE SEQUENCE [LARGE SCALE GENOMIC DNA]</scope>
    <source>
        <strain evidence="3 4">CGMCC 1.10966</strain>
    </source>
</reference>
<feature type="coiled-coil region" evidence="1">
    <location>
        <begin position="387"/>
        <end position="421"/>
    </location>
</feature>
<dbReference type="Pfam" id="PF13514">
    <property type="entry name" value="AAA_27"/>
    <property type="match status" value="1"/>
</dbReference>